<organism evidence="3">
    <name type="scientific">Staphylococcus simulans</name>
    <dbReference type="NCBI Taxonomy" id="1286"/>
    <lineage>
        <taxon>Bacteria</taxon>
        <taxon>Bacillati</taxon>
        <taxon>Bacillota</taxon>
        <taxon>Bacilli</taxon>
        <taxon>Bacillales</taxon>
        <taxon>Staphylococcaceae</taxon>
        <taxon>Staphylococcus</taxon>
    </lineage>
</organism>
<feature type="domain" description="Terminase large subunit-like ATPase" evidence="1">
    <location>
        <begin position="93"/>
        <end position="249"/>
    </location>
</feature>
<dbReference type="RefSeq" id="WP_126498113.1">
    <property type="nucleotide sequence ID" value="NZ_CACRUO010000027.1"/>
</dbReference>
<reference evidence="3" key="1">
    <citation type="submission" date="2019-11" db="EMBL/GenBank/DDBJ databases">
        <authorList>
            <person name="Feng L."/>
        </authorList>
    </citation>
    <scope>NUCLEOTIDE SEQUENCE</scope>
    <source>
        <strain evidence="3">SsimulansLFYP27</strain>
    </source>
</reference>
<dbReference type="InterPro" id="IPR046461">
    <property type="entry name" value="TerL_ATPase"/>
</dbReference>
<evidence type="ECO:0000313" key="3">
    <source>
        <dbReference type="EMBL" id="VYT96735.1"/>
    </source>
</evidence>
<name>A0A6N3AVW5_STASI</name>
<feature type="domain" description="Terminase large subunit-like endonuclease" evidence="2">
    <location>
        <begin position="261"/>
        <end position="542"/>
    </location>
</feature>
<dbReference type="Pfam" id="PF20441">
    <property type="entry name" value="TerL_nuclease"/>
    <property type="match status" value="1"/>
</dbReference>
<gene>
    <name evidence="3" type="ORF">SSLFYP27_01084</name>
</gene>
<dbReference type="GO" id="GO:0004519">
    <property type="term" value="F:endonuclease activity"/>
    <property type="evidence" value="ECO:0007669"/>
    <property type="project" value="InterPro"/>
</dbReference>
<dbReference type="Pfam" id="PF03354">
    <property type="entry name" value="TerL_ATPase"/>
    <property type="match status" value="1"/>
</dbReference>
<dbReference type="InterPro" id="IPR027417">
    <property type="entry name" value="P-loop_NTPase"/>
</dbReference>
<dbReference type="AlphaFoldDB" id="A0A6N3AVW5"/>
<evidence type="ECO:0000259" key="1">
    <source>
        <dbReference type="Pfam" id="PF03354"/>
    </source>
</evidence>
<dbReference type="Gene3D" id="3.40.50.300">
    <property type="entry name" value="P-loop containing nucleotide triphosphate hydrolases"/>
    <property type="match status" value="1"/>
</dbReference>
<protein>
    <submittedName>
        <fullName evidence="3">Phage Terminase</fullName>
    </submittedName>
</protein>
<evidence type="ECO:0000259" key="2">
    <source>
        <dbReference type="Pfam" id="PF20441"/>
    </source>
</evidence>
<accession>A0A6N3AVW5</accession>
<proteinExistence type="predicted"/>
<dbReference type="InterPro" id="IPR046462">
    <property type="entry name" value="TerL_nuclease"/>
</dbReference>
<dbReference type="EMBL" id="CACRUO010000027">
    <property type="protein sequence ID" value="VYT96735.1"/>
    <property type="molecule type" value="Genomic_DNA"/>
</dbReference>
<dbReference type="InterPro" id="IPR005021">
    <property type="entry name" value="Terminase_largesu-like"/>
</dbReference>
<dbReference type="PANTHER" id="PTHR41287">
    <property type="match status" value="1"/>
</dbReference>
<dbReference type="PANTHER" id="PTHR41287:SF1">
    <property type="entry name" value="PROTEIN YMFN"/>
    <property type="match status" value="1"/>
</dbReference>
<sequence>MITNRHVNFYINQYKNGEIILNKERVDLIHHLEKNILSRNDVFFDEEKIENCIKFTEKWYFPLQPFQKFIIAFVFLFLKQEDEYTGESIITPYFKQFFITLGRGGGKNGLISALTNFFLTPFHGIKKYDVSVVANSEDQAKVSFKEVYDMITDNDLFIKKGRKSAPFRRTRTEIEGLETQSIFRFNTSNAETKDGGREGCVIFDEVHQYEDAAIVNVKRGGLGKVEHGRTFYIGTDGDVRDGFMDGLKERSQELLSGADVEDRLFPFYCKLDTKEEVDDPDTWEKANPMFHKPLSKYARNLHEEVYTEYKDLIRNPGNRVEFMTKRMNLPETDPEKVIAPWEDILATNQPIPCLENKQCIGGLDYARITDFAAVGLLFREGDKYIWKSHSFVRKGFLDTVKMKPPIYEWEKKGLLTIVDSPVIDEEYIARWFDEMRQKYGLEKVIVDNYRMDLIRKAFEEYGIEYEVIKNPRAIHGLLAPRIESMFANHNIIYGDNPLMRWYTNNVLVKTKPDGNREFDKKDRTRRKTDGFQALVHALYRADELLEVDVEDSLDFLNAIDF</sequence>